<sequence>MSLEGRNEDFNLVDATMSLFARILEERTVLGNSQGKVVLCVHDTGIRFAKKSPHGLGLGVHCVHDRYITYEESWPG</sequence>
<feature type="non-terminal residue" evidence="1">
    <location>
        <position position="76"/>
    </location>
</feature>
<dbReference type="EMBL" id="JACEIK010000001">
    <property type="protein sequence ID" value="MCD7445805.1"/>
    <property type="molecule type" value="Genomic_DNA"/>
</dbReference>
<evidence type="ECO:0000313" key="2">
    <source>
        <dbReference type="Proteomes" id="UP000823775"/>
    </source>
</evidence>
<gene>
    <name evidence="1" type="ORF">HAX54_000043</name>
</gene>
<reference evidence="1 2" key="1">
    <citation type="journal article" date="2021" name="BMC Genomics">
        <title>Datura genome reveals duplications of psychoactive alkaloid biosynthetic genes and high mutation rate following tissue culture.</title>
        <authorList>
            <person name="Rajewski A."/>
            <person name="Carter-House D."/>
            <person name="Stajich J."/>
            <person name="Litt A."/>
        </authorList>
    </citation>
    <scope>NUCLEOTIDE SEQUENCE [LARGE SCALE GENOMIC DNA]</scope>
    <source>
        <strain evidence="1">AR-01</strain>
    </source>
</reference>
<protein>
    <submittedName>
        <fullName evidence="1">Uncharacterized protein</fullName>
    </submittedName>
</protein>
<name>A0ABS8RIC4_DATST</name>
<comment type="caution">
    <text evidence="1">The sequence shown here is derived from an EMBL/GenBank/DDBJ whole genome shotgun (WGS) entry which is preliminary data.</text>
</comment>
<organism evidence="1 2">
    <name type="scientific">Datura stramonium</name>
    <name type="common">Jimsonweed</name>
    <name type="synonym">Common thornapple</name>
    <dbReference type="NCBI Taxonomy" id="4076"/>
    <lineage>
        <taxon>Eukaryota</taxon>
        <taxon>Viridiplantae</taxon>
        <taxon>Streptophyta</taxon>
        <taxon>Embryophyta</taxon>
        <taxon>Tracheophyta</taxon>
        <taxon>Spermatophyta</taxon>
        <taxon>Magnoliopsida</taxon>
        <taxon>eudicotyledons</taxon>
        <taxon>Gunneridae</taxon>
        <taxon>Pentapetalae</taxon>
        <taxon>asterids</taxon>
        <taxon>lamiids</taxon>
        <taxon>Solanales</taxon>
        <taxon>Solanaceae</taxon>
        <taxon>Solanoideae</taxon>
        <taxon>Datureae</taxon>
        <taxon>Datura</taxon>
    </lineage>
</organism>
<keyword evidence="2" id="KW-1185">Reference proteome</keyword>
<evidence type="ECO:0000313" key="1">
    <source>
        <dbReference type="EMBL" id="MCD7445805.1"/>
    </source>
</evidence>
<proteinExistence type="predicted"/>
<accession>A0ABS8RIC4</accession>
<dbReference type="Proteomes" id="UP000823775">
    <property type="component" value="Unassembled WGS sequence"/>
</dbReference>